<reference evidence="1" key="1">
    <citation type="submission" date="2011-11" db="EMBL/GenBank/DDBJ databases">
        <title>Construction and analysis of a metagenome of deep-sea sediment.</title>
        <authorList>
            <person name="Huo Y.-Y."/>
            <person name="Cheng H."/>
            <person name="Wu M."/>
        </authorList>
    </citation>
    <scope>NUCLEOTIDE SEQUENCE</scope>
</reference>
<feature type="non-terminal residue" evidence="1">
    <location>
        <position position="86"/>
    </location>
</feature>
<name>H9BWL8_9BACT</name>
<evidence type="ECO:0000313" key="1">
    <source>
        <dbReference type="EMBL" id="AFD03190.1"/>
    </source>
</evidence>
<sequence length="86" mass="9333">MNGNKSVAFFSLRLGDGRDLWYYRRSGGEGRALAPFAREHEVLERLAPARREADLPGLAWPGSRFIGIADGDGGDRFEAGGNVIGL</sequence>
<proteinExistence type="predicted"/>
<accession>H9BWL8</accession>
<organism evidence="1">
    <name type="scientific">uncultured bacterium W4-21b</name>
    <dbReference type="NCBI Taxonomy" id="1130993"/>
    <lineage>
        <taxon>Bacteria</taxon>
        <taxon>environmental samples</taxon>
    </lineage>
</organism>
<protein>
    <submittedName>
        <fullName evidence="1">Uncharacterized protein</fullName>
    </submittedName>
</protein>
<dbReference type="EMBL" id="JQ085818">
    <property type="protein sequence ID" value="AFD03190.1"/>
    <property type="molecule type" value="Genomic_DNA"/>
</dbReference>
<dbReference type="AlphaFoldDB" id="H9BWL8"/>